<name>A0A212KYG8_9BACT</name>
<feature type="compositionally biased region" description="Polar residues" evidence="1">
    <location>
        <begin position="355"/>
        <end position="367"/>
    </location>
</feature>
<dbReference type="InterPro" id="IPR011990">
    <property type="entry name" value="TPR-like_helical_dom_sf"/>
</dbReference>
<dbReference type="Gene3D" id="1.25.40.10">
    <property type="entry name" value="Tetratricopeptide repeat domain"/>
    <property type="match status" value="3"/>
</dbReference>
<feature type="compositionally biased region" description="Low complexity" evidence="1">
    <location>
        <begin position="273"/>
        <end position="296"/>
    </location>
</feature>
<feature type="compositionally biased region" description="Low complexity" evidence="1">
    <location>
        <begin position="453"/>
        <end position="470"/>
    </location>
</feature>
<sequence>MTAHFLHNAWRFQVLQTFREVYVNKKIPAGICQPHLPFCEGFVVSLRRVLYRFGRSFCIFLLGVGSIGLFPLNAHALSWNWSAAENGAERLHLQLDAPDQVNSLARSGNNSLTLYLNSDAHSAPSFTPDGPMPAQGALLEHAGLVDGHVRILLSSRTVRHAVHRTAPDKLDIEFFAAGKGASVPTGEATSLAGEKNSQATGAALPSAPSGFDHDKDGLGETLRRTLGHESSLPFSQLAQFAQSSEKASSKQSPSSSSEGFSDRIWDLLGFSEAQAAQQSASPTAAAPAGAAPASPQTLGERGSMVDRQTVFGRINTGGPENWPEDKALSTVTGSLPNAESARADQAQGEPDAPAPQSSGAVTRQENGTAGPAVQNEAAAHTSAGGNSPSANDATPSGVAPASVAPVGQEKAEQQQGEQAQKNEQAQPGASSGAPSATAAVLSPAAPAAPAPAPASSASVSPAVQPVESAAQSGSAKQDKPSGTGEVSGKVSGQTLGLPSGQHAPEAPVKEPEERPVIYVDEQGNPVSRPIKPEVVMEEAERLLRERKYVEALPQLEKLKSLPGISPEMLEKTLYYISDCAWARYADNPLAGYEAIVSATSEAMNANLRSPRVPEALLRLGLANVNVGNLVDAGGYIVALLRRYPDYPGVAQGFTALGKAQLKRGLNERAEQSFSIVLDKYPESSYLQEASVGLAQAFSNQKKFQNAQLILDFISKRWPRYYIDQPAFLLLQAATDKALDKMPAALNLYWLYYNLVPGNSGNDALLLELGDIYARQGVWTTAEFVYHYVERQYPGTSPAALAKLRLAEKGIYDSPISYAGMSAVFARADSGTLWKVYHDLAASSKTAPEAVLARLKEAMWLFWDKKYTEAMGKAADFIDAYPDNANVPEARDLIWEAFQKELANSLAENNYGRILILWNGFPLVRERYGAPDPRMRYVLAQGLLERGDEAAALALLADFLKSPMDPNYGEAAFTEFFNRYLKAGAWDKVLDLGKLVSTWPMNKQLRNQLDYAMALSAQNLNLSGPALAMWAQLADRQDIPLYQRAYATYFLARDAEERKDIKNAYMLNRKVVELFTQLQDERSDKADPQRIKDALAALMDISEVANRVPEALEWVERYNAYAPPQSPEYPGLRFREARLYRKLGDAARAQALLEDIVRNYPGSPFAQAAASELRTFEVSRDLQNFLPGAASAPQGSSAPQGAAAPQGASGQ</sequence>
<keyword evidence="2" id="KW-0812">Transmembrane</keyword>
<reference evidence="3" key="1">
    <citation type="submission" date="2016-08" db="EMBL/GenBank/DDBJ databases">
        <authorList>
            <person name="Seilhamer J.J."/>
        </authorList>
    </citation>
    <scope>NUCLEOTIDE SEQUENCE</scope>
    <source>
        <strain evidence="3">86-1</strain>
    </source>
</reference>
<protein>
    <submittedName>
        <fullName evidence="3">Uncharacterized protein</fullName>
    </submittedName>
</protein>
<keyword evidence="2" id="KW-0472">Membrane</keyword>
<feature type="compositionally biased region" description="Low complexity" evidence="1">
    <location>
        <begin position="413"/>
        <end position="445"/>
    </location>
</feature>
<evidence type="ECO:0000256" key="1">
    <source>
        <dbReference type="SAM" id="MobiDB-lite"/>
    </source>
</evidence>
<proteinExistence type="predicted"/>
<feature type="region of interest" description="Disordered" evidence="1">
    <location>
        <begin position="239"/>
        <end position="261"/>
    </location>
</feature>
<evidence type="ECO:0000256" key="2">
    <source>
        <dbReference type="SAM" id="Phobius"/>
    </source>
</evidence>
<feature type="region of interest" description="Disordered" evidence="1">
    <location>
        <begin position="1186"/>
        <end position="1210"/>
    </location>
</feature>
<keyword evidence="2" id="KW-1133">Transmembrane helix</keyword>
<feature type="region of interest" description="Disordered" evidence="1">
    <location>
        <begin position="273"/>
        <end position="303"/>
    </location>
</feature>
<dbReference type="Pfam" id="PF13174">
    <property type="entry name" value="TPR_6"/>
    <property type="match status" value="1"/>
</dbReference>
<dbReference type="AlphaFoldDB" id="A0A212KYG8"/>
<accession>A0A212KYG8</accession>
<feature type="transmembrane region" description="Helical" evidence="2">
    <location>
        <begin position="57"/>
        <end position="81"/>
    </location>
</feature>
<organism evidence="3">
    <name type="scientific">uncultured Desulfovibrio sp</name>
    <dbReference type="NCBI Taxonomy" id="167968"/>
    <lineage>
        <taxon>Bacteria</taxon>
        <taxon>Pseudomonadati</taxon>
        <taxon>Thermodesulfobacteriota</taxon>
        <taxon>Desulfovibrionia</taxon>
        <taxon>Desulfovibrionales</taxon>
        <taxon>Desulfovibrionaceae</taxon>
        <taxon>Desulfovibrio</taxon>
        <taxon>environmental samples</taxon>
    </lineage>
</organism>
<evidence type="ECO:0000313" key="3">
    <source>
        <dbReference type="EMBL" id="SCM70332.1"/>
    </source>
</evidence>
<feature type="region of interest" description="Disordered" evidence="1">
    <location>
        <begin position="338"/>
        <end position="514"/>
    </location>
</feature>
<dbReference type="SUPFAM" id="SSF48452">
    <property type="entry name" value="TPR-like"/>
    <property type="match status" value="1"/>
</dbReference>
<dbReference type="EMBL" id="FMJC01000001">
    <property type="protein sequence ID" value="SCM70332.1"/>
    <property type="molecule type" value="Genomic_DNA"/>
</dbReference>
<feature type="region of interest" description="Disordered" evidence="1">
    <location>
        <begin position="197"/>
        <end position="219"/>
    </location>
</feature>
<gene>
    <name evidence="3" type="ORF">KL86DES1_10340</name>
</gene>
<feature type="compositionally biased region" description="Polar residues" evidence="1">
    <location>
        <begin position="383"/>
        <end position="394"/>
    </location>
</feature>
<dbReference type="InterPro" id="IPR019734">
    <property type="entry name" value="TPR_rpt"/>
</dbReference>
<feature type="compositionally biased region" description="Low complexity" evidence="1">
    <location>
        <begin position="240"/>
        <end position="259"/>
    </location>
</feature>